<name>A0A645IG87_9ZZZZ</name>
<proteinExistence type="predicted"/>
<reference evidence="1" key="1">
    <citation type="submission" date="2019-08" db="EMBL/GenBank/DDBJ databases">
        <authorList>
            <person name="Kucharzyk K."/>
            <person name="Murdoch R.W."/>
            <person name="Higgins S."/>
            <person name="Loffler F."/>
        </authorList>
    </citation>
    <scope>NUCLEOTIDE SEQUENCE</scope>
</reference>
<dbReference type="AlphaFoldDB" id="A0A645IG87"/>
<dbReference type="PANTHER" id="PTHR39431:SF1">
    <property type="entry name" value="FRPA_C-RELATED PROTEIN"/>
    <property type="match status" value="1"/>
</dbReference>
<accession>A0A645IG87</accession>
<evidence type="ECO:0000313" key="1">
    <source>
        <dbReference type="EMBL" id="MPN49976.1"/>
    </source>
</evidence>
<dbReference type="PANTHER" id="PTHR39431">
    <property type="entry name" value="FRPA/C-RELATED PROTEIN"/>
    <property type="match status" value="1"/>
</dbReference>
<protein>
    <submittedName>
        <fullName evidence="1">Uncharacterized protein</fullName>
    </submittedName>
</protein>
<sequence>MLTLPGGTANLDGPGLRFDLDGDGTRESIPFVGPGCALLAWDRNGNGCIDDGRELFGAVSGDGFAELAALDSDHNGWIDEADPVWSHLVLWQRQMTEAAAPSSTSSASAAGTPPAVTDRLISLKEAGIGALSVSGVSTPFLYKRQQDDGSSDVQGMLRASGVYLMEDGRPGALQQVDLAV</sequence>
<organism evidence="1">
    <name type="scientific">bioreactor metagenome</name>
    <dbReference type="NCBI Taxonomy" id="1076179"/>
    <lineage>
        <taxon>unclassified sequences</taxon>
        <taxon>metagenomes</taxon>
        <taxon>ecological metagenomes</taxon>
    </lineage>
</organism>
<gene>
    <name evidence="1" type="ORF">SDC9_197600</name>
</gene>
<comment type="caution">
    <text evidence="1">The sequence shown here is derived from an EMBL/GenBank/DDBJ whole genome shotgun (WGS) entry which is preliminary data.</text>
</comment>
<dbReference type="EMBL" id="VSSQ01113719">
    <property type="protein sequence ID" value="MPN49976.1"/>
    <property type="molecule type" value="Genomic_DNA"/>
</dbReference>